<dbReference type="AlphaFoldDB" id="A0A9P8EXM5"/>
<organism evidence="14 15">
    <name type="scientific">Aureobasidium melanogenum</name>
    <name type="common">Aureobasidium pullulans var. melanogenum</name>
    <dbReference type="NCBI Taxonomy" id="46634"/>
    <lineage>
        <taxon>Eukaryota</taxon>
        <taxon>Fungi</taxon>
        <taxon>Dikarya</taxon>
        <taxon>Ascomycota</taxon>
        <taxon>Pezizomycotina</taxon>
        <taxon>Dothideomycetes</taxon>
        <taxon>Dothideomycetidae</taxon>
        <taxon>Dothideales</taxon>
        <taxon>Saccotheciaceae</taxon>
        <taxon>Aureobasidium</taxon>
    </lineage>
</organism>
<keyword evidence="5" id="KW-0677">Repeat</keyword>
<evidence type="ECO:0000256" key="3">
    <source>
        <dbReference type="ARBA" id="ARBA00022679"/>
    </source>
</evidence>
<evidence type="ECO:0000313" key="15">
    <source>
        <dbReference type="Proteomes" id="UP000779574"/>
    </source>
</evidence>
<feature type="non-terminal residue" evidence="14">
    <location>
        <position position="1"/>
    </location>
</feature>
<protein>
    <recommendedName>
        <fullName evidence="2">RBR-type E3 ubiquitin transferase</fullName>
        <ecNumber evidence="2">2.3.2.31</ecNumber>
    </recommendedName>
</protein>
<gene>
    <name evidence="14" type="ORF">KCU76_g705</name>
</gene>
<dbReference type="CDD" id="cd20335">
    <property type="entry name" value="BRcat_RBR"/>
    <property type="match status" value="1"/>
</dbReference>
<dbReference type="PROSITE" id="PS50089">
    <property type="entry name" value="ZF_RING_2"/>
    <property type="match status" value="1"/>
</dbReference>
<dbReference type="GO" id="GO:0008270">
    <property type="term" value="F:zinc ion binding"/>
    <property type="evidence" value="ECO:0007669"/>
    <property type="project" value="UniProtKB-KW"/>
</dbReference>
<keyword evidence="4" id="KW-0479">Metal-binding</keyword>
<proteinExistence type="predicted"/>
<dbReference type="SUPFAM" id="SSF57850">
    <property type="entry name" value="RING/U-box"/>
    <property type="match status" value="2"/>
</dbReference>
<evidence type="ECO:0000256" key="7">
    <source>
        <dbReference type="ARBA" id="ARBA00022786"/>
    </source>
</evidence>
<comment type="caution">
    <text evidence="14">The sequence shown here is derived from an EMBL/GenBank/DDBJ whole genome shotgun (WGS) entry which is preliminary data.</text>
</comment>
<keyword evidence="11" id="KW-0472">Membrane</keyword>
<keyword evidence="11" id="KW-0812">Transmembrane</keyword>
<dbReference type="InterPro" id="IPR031127">
    <property type="entry name" value="E3_UB_ligase_RBR"/>
</dbReference>
<evidence type="ECO:0000256" key="10">
    <source>
        <dbReference type="SAM" id="MobiDB-lite"/>
    </source>
</evidence>
<dbReference type="PROSITE" id="PS51873">
    <property type="entry name" value="TRIAD"/>
    <property type="match status" value="1"/>
</dbReference>
<dbReference type="GO" id="GO:0016567">
    <property type="term" value="P:protein ubiquitination"/>
    <property type="evidence" value="ECO:0007669"/>
    <property type="project" value="InterPro"/>
</dbReference>
<dbReference type="Pfam" id="PF01485">
    <property type="entry name" value="IBR"/>
    <property type="match status" value="1"/>
</dbReference>
<dbReference type="Gene3D" id="3.30.40.10">
    <property type="entry name" value="Zinc/RING finger domain, C3HC4 (zinc finger)"/>
    <property type="match status" value="1"/>
</dbReference>
<evidence type="ECO:0000256" key="6">
    <source>
        <dbReference type="ARBA" id="ARBA00022771"/>
    </source>
</evidence>
<evidence type="ECO:0000313" key="14">
    <source>
        <dbReference type="EMBL" id="KAG9700552.1"/>
    </source>
</evidence>
<dbReference type="InterPro" id="IPR044066">
    <property type="entry name" value="TRIAD_supradom"/>
</dbReference>
<reference evidence="14" key="1">
    <citation type="journal article" date="2021" name="J Fungi (Basel)">
        <title>Virulence traits and population genomics of the black yeast Aureobasidium melanogenum.</title>
        <authorList>
            <person name="Cernosa A."/>
            <person name="Sun X."/>
            <person name="Gostincar C."/>
            <person name="Fang C."/>
            <person name="Gunde-Cimerman N."/>
            <person name="Song Z."/>
        </authorList>
    </citation>
    <scope>NUCLEOTIDE SEQUENCE</scope>
    <source>
        <strain evidence="14">EXF-9911</strain>
    </source>
</reference>
<keyword evidence="11" id="KW-1133">Transmembrane helix</keyword>
<dbReference type="InterPro" id="IPR013083">
    <property type="entry name" value="Znf_RING/FYVE/PHD"/>
</dbReference>
<dbReference type="EMBL" id="JAHFXF010000014">
    <property type="protein sequence ID" value="KAG9700552.1"/>
    <property type="molecule type" value="Genomic_DNA"/>
</dbReference>
<accession>A0A9P8EXM5</accession>
<dbReference type="InterPro" id="IPR017907">
    <property type="entry name" value="Znf_RING_CS"/>
</dbReference>
<evidence type="ECO:0000256" key="5">
    <source>
        <dbReference type="ARBA" id="ARBA00022737"/>
    </source>
</evidence>
<dbReference type="GO" id="GO:0061630">
    <property type="term" value="F:ubiquitin protein ligase activity"/>
    <property type="evidence" value="ECO:0007669"/>
    <property type="project" value="UniProtKB-EC"/>
</dbReference>
<dbReference type="PANTHER" id="PTHR11685">
    <property type="entry name" value="RBR FAMILY RING FINGER AND IBR DOMAIN-CONTAINING"/>
    <property type="match status" value="1"/>
</dbReference>
<keyword evidence="8" id="KW-0862">Zinc</keyword>
<reference evidence="14" key="2">
    <citation type="submission" date="2021-08" db="EMBL/GenBank/DDBJ databases">
        <authorList>
            <person name="Gostincar C."/>
            <person name="Sun X."/>
            <person name="Song Z."/>
            <person name="Gunde-Cimerman N."/>
        </authorList>
    </citation>
    <scope>NUCLEOTIDE SEQUENCE</scope>
    <source>
        <strain evidence="14">EXF-9911</strain>
    </source>
</reference>
<evidence type="ECO:0000256" key="9">
    <source>
        <dbReference type="PROSITE-ProRule" id="PRU00175"/>
    </source>
</evidence>
<dbReference type="EC" id="2.3.2.31" evidence="2"/>
<evidence type="ECO:0000256" key="4">
    <source>
        <dbReference type="ARBA" id="ARBA00022723"/>
    </source>
</evidence>
<name>A0A9P8EXM5_AURME</name>
<dbReference type="SMART" id="SM00184">
    <property type="entry name" value="RING"/>
    <property type="match status" value="1"/>
</dbReference>
<dbReference type="PROSITE" id="PS00518">
    <property type="entry name" value="ZF_RING_1"/>
    <property type="match status" value="1"/>
</dbReference>
<evidence type="ECO:0000259" key="13">
    <source>
        <dbReference type="PROSITE" id="PS51873"/>
    </source>
</evidence>
<evidence type="ECO:0000256" key="11">
    <source>
        <dbReference type="SAM" id="Phobius"/>
    </source>
</evidence>
<dbReference type="InterPro" id="IPR002867">
    <property type="entry name" value="IBR_dom"/>
</dbReference>
<feature type="domain" description="RING-type" evidence="13">
    <location>
        <begin position="148"/>
        <end position="348"/>
    </location>
</feature>
<dbReference type="InterPro" id="IPR001841">
    <property type="entry name" value="Znf_RING"/>
</dbReference>
<feature type="domain" description="RING-type" evidence="12">
    <location>
        <begin position="152"/>
        <end position="196"/>
    </location>
</feature>
<dbReference type="Proteomes" id="UP000779574">
    <property type="component" value="Unassembled WGS sequence"/>
</dbReference>
<dbReference type="OrthoDB" id="10009520at2759"/>
<feature type="compositionally biased region" description="Basic and acidic residues" evidence="10">
    <location>
        <begin position="80"/>
        <end position="90"/>
    </location>
</feature>
<keyword evidence="3" id="KW-0808">Transferase</keyword>
<dbReference type="Gene3D" id="1.20.120.1750">
    <property type="match status" value="1"/>
</dbReference>
<evidence type="ECO:0000256" key="2">
    <source>
        <dbReference type="ARBA" id="ARBA00012251"/>
    </source>
</evidence>
<feature type="transmembrane region" description="Helical" evidence="11">
    <location>
        <begin position="12"/>
        <end position="32"/>
    </location>
</feature>
<keyword evidence="6 9" id="KW-0863">Zinc-finger</keyword>
<sequence length="520" mass="59114">MDFNALLTLEAFIMFLFLLPFYVVFFFMIVAARHARNERRLAHELRVMAADEEARYNRSRREAREREEKRIKEEALLREAARQVSHHDNTSDNDDEDGLHIFHKNNRPAPWMVTSGVLPSRDQHYTHNHEQNTKVNKMSTSNFDHNFHTRECPVCLDEKPLFTLPCTHSGYCQTCHADALRNLQEGDPLPECPICSDAIPFKAFELILTPEQYATMNIRMLEWGTPADQRLYCSNTDCLKFISASAPTSARGRECACGTVTCFACKGNAHDGACPEDEGLKAAIEAAQGDGAVSCPRCGCLIQRISGCSHISGVHFGGCAHEFCVLCLRDWEDCLGSCEGSHEDAERILEEEMDEWEFAQIAAEEAAAARLGAEFRDWDLHSAEQMLRFLQVMTIVHREYIIRLIDPAVALGIVSAGALIHHYGETRLPEDVYQSIAKRIMDFRDRVAPMFLGPDNPPYVRNREVLESFLLPVRQLRTANFIAAEEEATELLSLYHDQDLAENCRFYENVLLSLVRTDYE</sequence>
<feature type="region of interest" description="Disordered" evidence="10">
    <location>
        <begin position="80"/>
        <end position="100"/>
    </location>
</feature>
<evidence type="ECO:0000256" key="8">
    <source>
        <dbReference type="ARBA" id="ARBA00022833"/>
    </source>
</evidence>
<evidence type="ECO:0000256" key="1">
    <source>
        <dbReference type="ARBA" id="ARBA00001798"/>
    </source>
</evidence>
<comment type="catalytic activity">
    <reaction evidence="1">
        <text>[E2 ubiquitin-conjugating enzyme]-S-ubiquitinyl-L-cysteine + [acceptor protein]-L-lysine = [E2 ubiquitin-conjugating enzyme]-L-cysteine + [acceptor protein]-N(6)-ubiquitinyl-L-lysine.</text>
        <dbReference type="EC" id="2.3.2.31"/>
    </reaction>
</comment>
<evidence type="ECO:0000259" key="12">
    <source>
        <dbReference type="PROSITE" id="PS50089"/>
    </source>
</evidence>
<keyword evidence="7" id="KW-0833">Ubl conjugation pathway</keyword>